<keyword evidence="3" id="KW-0808">Transferase</keyword>
<sequence>MGEDRLRTTWEKLGETDPLWAVLSHPQRRGGRWQPEEFFAHGQDTIKRTVAALAERGLRLGQRVLDFGCGVGRLSNALTAYAEEVTGVDIAESMIELAKEYNQHGDRIRFVHYPGGALPFPDASFDSAISLLVLQHAPPETQLAALLELRRVVRPGGVILVQIPGLPSSPAELSEDAYIARLSPKLVPEQLETGQSQLLRIAVTNDGEHSWRTGHRIRLGNHWMANDRMLIEDDGRADLPTALAGGTTAEVELLVTAPVEPGDYQLELDLVREDVCWFANKGSPTLRLPVRVTEQSARSPAPAPPPPEPAVADESGIEMHGLRTELVRELFNHCDCHVVDAVPDRLAGEEWDSYTYYVRRGHARL</sequence>
<evidence type="ECO:0000313" key="4">
    <source>
        <dbReference type="Proteomes" id="UP000294911"/>
    </source>
</evidence>
<comment type="caution">
    <text evidence="3">The sequence shown here is derived from an EMBL/GenBank/DDBJ whole genome shotgun (WGS) entry which is preliminary data.</text>
</comment>
<protein>
    <submittedName>
        <fullName evidence="3">Methyltransferase family protein</fullName>
    </submittedName>
</protein>
<name>A0A4R2R5V4_9PSEU</name>
<accession>A0A4R2R5V4</accession>
<dbReference type="SUPFAM" id="SSF53335">
    <property type="entry name" value="S-adenosyl-L-methionine-dependent methyltransferases"/>
    <property type="match status" value="1"/>
</dbReference>
<dbReference type="RefSeq" id="WP_165912827.1">
    <property type="nucleotide sequence ID" value="NZ_SLXQ01000001.1"/>
</dbReference>
<dbReference type="GO" id="GO:0008757">
    <property type="term" value="F:S-adenosylmethionine-dependent methyltransferase activity"/>
    <property type="evidence" value="ECO:0007669"/>
    <property type="project" value="InterPro"/>
</dbReference>
<dbReference type="EMBL" id="SLXQ01000001">
    <property type="protein sequence ID" value="TCP57168.1"/>
    <property type="molecule type" value="Genomic_DNA"/>
</dbReference>
<keyword evidence="3" id="KW-0489">Methyltransferase</keyword>
<evidence type="ECO:0000256" key="1">
    <source>
        <dbReference type="SAM" id="MobiDB-lite"/>
    </source>
</evidence>
<dbReference type="InterPro" id="IPR029063">
    <property type="entry name" value="SAM-dependent_MTases_sf"/>
</dbReference>
<dbReference type="CDD" id="cd02440">
    <property type="entry name" value="AdoMet_MTases"/>
    <property type="match status" value="1"/>
</dbReference>
<feature type="domain" description="Methyltransferase type 11" evidence="2">
    <location>
        <begin position="65"/>
        <end position="160"/>
    </location>
</feature>
<dbReference type="GO" id="GO:0005975">
    <property type="term" value="P:carbohydrate metabolic process"/>
    <property type="evidence" value="ECO:0007669"/>
    <property type="project" value="UniProtKB-ARBA"/>
</dbReference>
<dbReference type="InterPro" id="IPR013216">
    <property type="entry name" value="Methyltransf_11"/>
</dbReference>
<dbReference type="PANTHER" id="PTHR43464">
    <property type="entry name" value="METHYLTRANSFERASE"/>
    <property type="match status" value="1"/>
</dbReference>
<dbReference type="PANTHER" id="PTHR43464:SF83">
    <property type="entry name" value="MALONYL-[ACYL-CARRIER PROTEIN] O-METHYLTRANSFERASE"/>
    <property type="match status" value="1"/>
</dbReference>
<gene>
    <name evidence="3" type="ORF">EV191_1011121</name>
</gene>
<dbReference type="Pfam" id="PF08241">
    <property type="entry name" value="Methyltransf_11"/>
    <property type="match status" value="1"/>
</dbReference>
<dbReference type="Proteomes" id="UP000294911">
    <property type="component" value="Unassembled WGS sequence"/>
</dbReference>
<evidence type="ECO:0000313" key="3">
    <source>
        <dbReference type="EMBL" id="TCP57168.1"/>
    </source>
</evidence>
<feature type="region of interest" description="Disordered" evidence="1">
    <location>
        <begin position="292"/>
        <end position="313"/>
    </location>
</feature>
<reference evidence="3 4" key="1">
    <citation type="submission" date="2019-03" db="EMBL/GenBank/DDBJ databases">
        <title>Genomic Encyclopedia of Type Strains, Phase IV (KMG-IV): sequencing the most valuable type-strain genomes for metagenomic binning, comparative biology and taxonomic classification.</title>
        <authorList>
            <person name="Goeker M."/>
        </authorList>
    </citation>
    <scope>NUCLEOTIDE SEQUENCE [LARGE SCALE GENOMIC DNA]</scope>
    <source>
        <strain evidence="3 4">DSM 45765</strain>
    </source>
</reference>
<dbReference type="Gene3D" id="2.60.40.10">
    <property type="entry name" value="Immunoglobulins"/>
    <property type="match status" value="1"/>
</dbReference>
<keyword evidence="4" id="KW-1185">Reference proteome</keyword>
<dbReference type="InterPro" id="IPR013783">
    <property type="entry name" value="Ig-like_fold"/>
</dbReference>
<dbReference type="GO" id="GO:0032259">
    <property type="term" value="P:methylation"/>
    <property type="evidence" value="ECO:0007669"/>
    <property type="project" value="UniProtKB-KW"/>
</dbReference>
<proteinExistence type="predicted"/>
<evidence type="ECO:0000259" key="2">
    <source>
        <dbReference type="Pfam" id="PF08241"/>
    </source>
</evidence>
<organism evidence="3 4">
    <name type="scientific">Tamaricihabitans halophyticus</name>
    <dbReference type="NCBI Taxonomy" id="1262583"/>
    <lineage>
        <taxon>Bacteria</taxon>
        <taxon>Bacillati</taxon>
        <taxon>Actinomycetota</taxon>
        <taxon>Actinomycetes</taxon>
        <taxon>Pseudonocardiales</taxon>
        <taxon>Pseudonocardiaceae</taxon>
        <taxon>Tamaricihabitans</taxon>
    </lineage>
</organism>
<dbReference type="Gene3D" id="3.40.50.150">
    <property type="entry name" value="Vaccinia Virus protein VP39"/>
    <property type="match status" value="1"/>
</dbReference>
<dbReference type="AlphaFoldDB" id="A0A4R2R5V4"/>